<name>A0ABM0M178_SACKO</name>
<feature type="domain" description="VWFD" evidence="3">
    <location>
        <begin position="39"/>
        <end position="221"/>
    </location>
</feature>
<dbReference type="GeneID" id="102805494"/>
<evidence type="ECO:0000313" key="5">
    <source>
        <dbReference type="RefSeq" id="XP_006813769.1"/>
    </source>
</evidence>
<dbReference type="InterPro" id="IPR050780">
    <property type="entry name" value="Mucin_vWF_Thrombospondin_sf"/>
</dbReference>
<evidence type="ECO:0000256" key="2">
    <source>
        <dbReference type="ARBA" id="ARBA00023180"/>
    </source>
</evidence>
<dbReference type="Proteomes" id="UP000694865">
    <property type="component" value="Unplaced"/>
</dbReference>
<dbReference type="PANTHER" id="PTHR11339:SF395">
    <property type="entry name" value="GH18 DOMAIN-CONTAINING PROTEIN"/>
    <property type="match status" value="1"/>
</dbReference>
<gene>
    <name evidence="5" type="primary">LOC102805494</name>
</gene>
<evidence type="ECO:0000256" key="1">
    <source>
        <dbReference type="ARBA" id="ARBA00023157"/>
    </source>
</evidence>
<keyword evidence="4" id="KW-1185">Reference proteome</keyword>
<protein>
    <submittedName>
        <fullName evidence="5">von Willebrand factor-like</fullName>
    </submittedName>
</protein>
<dbReference type="SMART" id="SM00216">
    <property type="entry name" value="VWD"/>
    <property type="match status" value="1"/>
</dbReference>
<proteinExistence type="predicted"/>
<dbReference type="Pfam" id="PF00094">
    <property type="entry name" value="VWD"/>
    <property type="match status" value="1"/>
</dbReference>
<reference evidence="5" key="1">
    <citation type="submission" date="2025-08" db="UniProtKB">
        <authorList>
            <consortium name="RefSeq"/>
        </authorList>
    </citation>
    <scope>IDENTIFICATION</scope>
    <source>
        <tissue evidence="5">Testes</tissue>
    </source>
</reference>
<evidence type="ECO:0000259" key="3">
    <source>
        <dbReference type="PROSITE" id="PS51233"/>
    </source>
</evidence>
<dbReference type="InterPro" id="IPR001846">
    <property type="entry name" value="VWF_type-D"/>
</dbReference>
<dbReference type="PANTHER" id="PTHR11339">
    <property type="entry name" value="EXTRACELLULAR MATRIX GLYCOPROTEIN RELATED"/>
    <property type="match status" value="1"/>
</dbReference>
<organism evidence="4 5">
    <name type="scientific">Saccoglossus kowalevskii</name>
    <name type="common">Acorn worm</name>
    <dbReference type="NCBI Taxonomy" id="10224"/>
    <lineage>
        <taxon>Eukaryota</taxon>
        <taxon>Metazoa</taxon>
        <taxon>Hemichordata</taxon>
        <taxon>Enteropneusta</taxon>
        <taxon>Harrimaniidae</taxon>
        <taxon>Saccoglossus</taxon>
    </lineage>
</organism>
<keyword evidence="2" id="KW-0325">Glycoprotein</keyword>
<dbReference type="PROSITE" id="PS51233">
    <property type="entry name" value="VWFD"/>
    <property type="match status" value="1"/>
</dbReference>
<evidence type="ECO:0000313" key="4">
    <source>
        <dbReference type="Proteomes" id="UP000694865"/>
    </source>
</evidence>
<dbReference type="RefSeq" id="XP_006813769.1">
    <property type="nucleotide sequence ID" value="XM_006813706.1"/>
</dbReference>
<keyword evidence="1" id="KW-1015">Disulfide bond</keyword>
<sequence length="228" mass="25873">MAPYCAINNMFTLNSTGIANSILSPGDSSRLKFLPSGPPVCIIDGDVHRTFDGFDYTYSGYCTYTMVRDSRTHPTFFVIVEHKFHPDVNARLTEFTVWVKGRHITGRINPQNMQPLFTDENNITISVNDEFQVGPDIVVNYDGHNYEITDRNTLTVIWDGLYRLVITIDKNNLSKIIGMCGNNDGDPGNDLRTRGGILIDLEHSSIEDYARTWEVTNSYVIHLHFFLT</sequence>
<accession>A0ABM0M178</accession>